<feature type="compositionally biased region" description="Pro residues" evidence="9">
    <location>
        <begin position="16"/>
        <end position="26"/>
    </location>
</feature>
<feature type="region of interest" description="Disordered" evidence="9">
    <location>
        <begin position="67"/>
        <end position="88"/>
    </location>
</feature>
<dbReference type="Bgee" id="ENSOANG00000039995">
    <property type="expression patterns" value="Expressed in adult mammalian kidney and 7 other cell types or tissues"/>
</dbReference>
<name>A0A6I8P4I0_ORNAN</name>
<dbReference type="EC" id="3.1.3.16" evidence="3"/>
<dbReference type="FunFam" id="3.90.190.10:FF:000004">
    <property type="entry name" value="Protein phosphatase Slingshot homolog 2"/>
    <property type="match status" value="1"/>
</dbReference>
<evidence type="ECO:0000256" key="9">
    <source>
        <dbReference type="SAM" id="MobiDB-lite"/>
    </source>
</evidence>
<dbReference type="Pfam" id="PF08766">
    <property type="entry name" value="DEK_C"/>
    <property type="match status" value="1"/>
</dbReference>
<dbReference type="FunCoup" id="A0A6I8P4I0">
    <property type="interactions" value="463"/>
</dbReference>
<reference evidence="13" key="3">
    <citation type="submission" date="2025-09" db="UniProtKB">
        <authorList>
            <consortium name="Ensembl"/>
        </authorList>
    </citation>
    <scope>IDENTIFICATION</scope>
    <source>
        <strain evidence="13">Glennie</strain>
    </source>
</reference>
<evidence type="ECO:0000313" key="14">
    <source>
        <dbReference type="Proteomes" id="UP000002279"/>
    </source>
</evidence>
<dbReference type="GO" id="GO:0005737">
    <property type="term" value="C:cytoplasm"/>
    <property type="evidence" value="ECO:0000318"/>
    <property type="project" value="GO_Central"/>
</dbReference>
<dbReference type="SUPFAM" id="SSF52799">
    <property type="entry name" value="(Phosphotyrosine protein) phosphatases II"/>
    <property type="match status" value="1"/>
</dbReference>
<dbReference type="Pfam" id="PF23040">
    <property type="entry name" value="PH_SSH1-like_1st"/>
    <property type="match status" value="1"/>
</dbReference>
<organism evidence="13 14">
    <name type="scientific">Ornithorhynchus anatinus</name>
    <name type="common">Duckbill platypus</name>
    <dbReference type="NCBI Taxonomy" id="9258"/>
    <lineage>
        <taxon>Eukaryota</taxon>
        <taxon>Metazoa</taxon>
        <taxon>Chordata</taxon>
        <taxon>Craniata</taxon>
        <taxon>Vertebrata</taxon>
        <taxon>Euteleostomi</taxon>
        <taxon>Mammalia</taxon>
        <taxon>Monotremata</taxon>
        <taxon>Ornithorhynchidae</taxon>
        <taxon>Ornithorhynchus</taxon>
    </lineage>
</organism>
<dbReference type="InterPro" id="IPR029021">
    <property type="entry name" value="Prot-tyrosine_phosphatase-like"/>
</dbReference>
<dbReference type="PROSITE" id="PS50054">
    <property type="entry name" value="TYR_PHOSPHATASE_DUAL"/>
    <property type="match status" value="1"/>
</dbReference>
<evidence type="ECO:0000256" key="2">
    <source>
        <dbReference type="ARBA" id="ARBA00009580"/>
    </source>
</evidence>
<dbReference type="GO" id="GO:0004721">
    <property type="term" value="F:phosphoprotein phosphatase activity"/>
    <property type="evidence" value="ECO:0000318"/>
    <property type="project" value="GO_Central"/>
</dbReference>
<keyword evidence="7" id="KW-0206">Cytoskeleton</keyword>
<dbReference type="OMA" id="WATHYQE"/>
<dbReference type="InterPro" id="IPR016130">
    <property type="entry name" value="Tyr_Pase_AS"/>
</dbReference>
<feature type="domain" description="DEK-C" evidence="12">
    <location>
        <begin position="261"/>
        <end position="316"/>
    </location>
</feature>
<feature type="compositionally biased region" description="Basic and acidic residues" evidence="9">
    <location>
        <begin position="623"/>
        <end position="632"/>
    </location>
</feature>
<dbReference type="GO" id="GO:0005856">
    <property type="term" value="C:cytoskeleton"/>
    <property type="evidence" value="ECO:0007669"/>
    <property type="project" value="UniProtKB-SubCell"/>
</dbReference>
<feature type="compositionally biased region" description="Basic and acidic residues" evidence="9">
    <location>
        <begin position="33"/>
        <end position="43"/>
    </location>
</feature>
<dbReference type="InterPro" id="IPR000340">
    <property type="entry name" value="Dual-sp_phosphatase_cat-dom"/>
</dbReference>
<dbReference type="CTD" id="54961"/>
<comment type="similarity">
    <text evidence="2">Belongs to the protein-tyrosine phosphatase family.</text>
</comment>
<dbReference type="GO" id="GO:0003779">
    <property type="term" value="F:actin binding"/>
    <property type="evidence" value="ECO:0000318"/>
    <property type="project" value="GO_Central"/>
</dbReference>
<dbReference type="Gene3D" id="1.10.10.60">
    <property type="entry name" value="Homeodomain-like"/>
    <property type="match status" value="1"/>
</dbReference>
<dbReference type="GO" id="GO:0004722">
    <property type="term" value="F:protein serine/threonine phosphatase activity"/>
    <property type="evidence" value="ECO:0007669"/>
    <property type="project" value="UniProtKB-EC"/>
</dbReference>
<protein>
    <recommendedName>
        <fullName evidence="3">protein-serine/threonine phosphatase</fullName>
        <ecNumber evidence="3">3.1.3.16</ecNumber>
    </recommendedName>
</protein>
<comment type="catalytic activity">
    <reaction evidence="8">
        <text>O-phospho-L-threonyl-[protein] + H2O = L-threonyl-[protein] + phosphate</text>
        <dbReference type="Rhea" id="RHEA:47004"/>
        <dbReference type="Rhea" id="RHEA-COMP:11060"/>
        <dbReference type="Rhea" id="RHEA-COMP:11605"/>
        <dbReference type="ChEBI" id="CHEBI:15377"/>
        <dbReference type="ChEBI" id="CHEBI:30013"/>
        <dbReference type="ChEBI" id="CHEBI:43474"/>
        <dbReference type="ChEBI" id="CHEBI:61977"/>
        <dbReference type="EC" id="3.1.3.16"/>
    </reaction>
</comment>
<dbReference type="SUPFAM" id="SSF109715">
    <property type="entry name" value="DEK C-terminal domain"/>
    <property type="match status" value="1"/>
</dbReference>
<evidence type="ECO:0000256" key="3">
    <source>
        <dbReference type="ARBA" id="ARBA00013081"/>
    </source>
</evidence>
<dbReference type="InterPro" id="IPR043588">
    <property type="entry name" value="SSH-N"/>
</dbReference>
<feature type="domain" description="Tyrosine-protein phosphatase" evidence="10">
    <location>
        <begin position="320"/>
        <end position="461"/>
    </location>
</feature>
<keyword evidence="6" id="KW-0904">Protein phosphatase</keyword>
<dbReference type="AlphaFoldDB" id="A0A6I8P4I0"/>
<dbReference type="PANTHER" id="PTHR45864">
    <property type="entry name" value="SLINGSHOT PROTEIN PHOSPHATASE HOMOLOG"/>
    <property type="match status" value="1"/>
</dbReference>
<dbReference type="GeneTree" id="ENSGT00940000160322"/>
<dbReference type="InterPro" id="IPR020422">
    <property type="entry name" value="TYR_PHOSPHATASE_DUAL_dom"/>
</dbReference>
<dbReference type="OrthoDB" id="5779068at2759"/>
<dbReference type="RefSeq" id="XP_028917633.1">
    <property type="nucleotide sequence ID" value="XM_029061800.2"/>
</dbReference>
<evidence type="ECO:0000256" key="4">
    <source>
        <dbReference type="ARBA" id="ARBA00022490"/>
    </source>
</evidence>
<evidence type="ECO:0000256" key="7">
    <source>
        <dbReference type="ARBA" id="ARBA00023212"/>
    </source>
</evidence>
<keyword evidence="5" id="KW-0378">Hydrolase</keyword>
<evidence type="ECO:0000256" key="5">
    <source>
        <dbReference type="ARBA" id="ARBA00022801"/>
    </source>
</evidence>
<gene>
    <name evidence="13" type="primary">SSH3</name>
</gene>
<feature type="domain" description="Tyrosine specific protein phosphatases" evidence="11">
    <location>
        <begin position="385"/>
        <end position="440"/>
    </location>
</feature>
<sequence>MALVTVQRSPSSSSPCPLPCPSPSPSPELGAADDLRSRRDQLQRRQSFAVLRGAALGLQDAGILGAQEEDEPRAGTQEPGQPERDEEQKRHLCLMVELLRPQDDIRLAVQLESARPPRLRYLLVVSPSQLEARDETVLLGVDFPKGSASSCSLGLALPLWSDSQVYLDGDGGFSVTSGGQSRIFKPISIQTMWATLQVLHQVCEAALAGGLVPGSGGALAWTKYYQARVTSNQSCLNEWMAMADLESLRADPDPGRVSELELMERRIREELQHVLDTSDLDSITAKEIRQALEQRLGCPLQDHRDFIDNEALLLLAQRDRASRIFPHVYLGSEWNAANLEELQRNGVSHILNMSREIDNFFPELFTYHNVRLWDEESSQLLPHWPETHRFIETARAQGSHVLVHCKMGVSRSAATVVAYAMKQYGWELDVALRHVKDLRPVTHPIPSFLRQLHTYQGILTASRQSQVWEQKAGGSSLEELAAQVPSQLPPPTPSDPGDSGAPAGAAEESGPAGRRRRIDLRRMMRSISCLESPELKPMTPGDLPEVFSAEEGAPQPSQEEIGRMGPSAFRPALESHQSVMALQSAALVASRSRVFEGQQPLPSIPRARRMVRQASVDENSGDDQGRDHGDTS</sequence>
<feature type="compositionally biased region" description="Low complexity" evidence="9">
    <location>
        <begin position="495"/>
        <end position="512"/>
    </location>
</feature>
<evidence type="ECO:0000259" key="12">
    <source>
        <dbReference type="PROSITE" id="PS51998"/>
    </source>
</evidence>
<evidence type="ECO:0000256" key="1">
    <source>
        <dbReference type="ARBA" id="ARBA00004245"/>
    </source>
</evidence>
<evidence type="ECO:0000256" key="6">
    <source>
        <dbReference type="ARBA" id="ARBA00022912"/>
    </source>
</evidence>
<evidence type="ECO:0000256" key="8">
    <source>
        <dbReference type="ARBA" id="ARBA00048336"/>
    </source>
</evidence>
<dbReference type="Pfam" id="PF00782">
    <property type="entry name" value="DSPc"/>
    <property type="match status" value="1"/>
</dbReference>
<dbReference type="KEGG" id="oaa:103167640"/>
<dbReference type="Ensembl" id="ENSOANT00000049052.1">
    <property type="protein sequence ID" value="ENSOANP00000047864.1"/>
    <property type="gene ID" value="ENSOANG00000039995.1"/>
</dbReference>
<dbReference type="Gene3D" id="3.90.190.10">
    <property type="entry name" value="Protein tyrosine phosphatase superfamily"/>
    <property type="match status" value="1"/>
</dbReference>
<evidence type="ECO:0000259" key="11">
    <source>
        <dbReference type="PROSITE" id="PS50056"/>
    </source>
</evidence>
<dbReference type="InterPro" id="IPR014876">
    <property type="entry name" value="DEK_C"/>
</dbReference>
<keyword evidence="4" id="KW-0963">Cytoplasm</keyword>
<dbReference type="PROSITE" id="PS50056">
    <property type="entry name" value="TYR_PHOSPHATASE_2"/>
    <property type="match status" value="1"/>
</dbReference>
<dbReference type="InParanoid" id="A0A6I8P4I0"/>
<comment type="subcellular location">
    <subcellularLocation>
        <location evidence="1">Cytoplasm</location>
        <location evidence="1">Cytoskeleton</location>
    </subcellularLocation>
</comment>
<feature type="region of interest" description="Disordered" evidence="9">
    <location>
        <begin position="594"/>
        <end position="632"/>
    </location>
</feature>
<evidence type="ECO:0000259" key="10">
    <source>
        <dbReference type="PROSITE" id="PS50054"/>
    </source>
</evidence>
<keyword evidence="14" id="KW-1185">Reference proteome</keyword>
<evidence type="ECO:0000313" key="13">
    <source>
        <dbReference type="Ensembl" id="ENSOANP00000047864.1"/>
    </source>
</evidence>
<dbReference type="SMART" id="SM00195">
    <property type="entry name" value="DSPc"/>
    <property type="match status" value="1"/>
</dbReference>
<reference evidence="13" key="2">
    <citation type="submission" date="2025-08" db="UniProtKB">
        <authorList>
            <consortium name="Ensembl"/>
        </authorList>
    </citation>
    <scope>IDENTIFICATION</scope>
    <source>
        <strain evidence="13">Glennie</strain>
    </source>
</reference>
<reference evidence="13 14" key="1">
    <citation type="journal article" date="2008" name="Nature">
        <title>Genome analysis of the platypus reveals unique signatures of evolution.</title>
        <authorList>
            <person name="Warren W.C."/>
            <person name="Hillier L.W."/>
            <person name="Marshall Graves J.A."/>
            <person name="Birney E."/>
            <person name="Ponting C.P."/>
            <person name="Grutzner F."/>
            <person name="Belov K."/>
            <person name="Miller W."/>
            <person name="Clarke L."/>
            <person name="Chinwalla A.T."/>
            <person name="Yang S.P."/>
            <person name="Heger A."/>
            <person name="Locke D.P."/>
            <person name="Miethke P."/>
            <person name="Waters P.D."/>
            <person name="Veyrunes F."/>
            <person name="Fulton L."/>
            <person name="Fulton B."/>
            <person name="Graves T."/>
            <person name="Wallis J."/>
            <person name="Puente X.S."/>
            <person name="Lopez-Otin C."/>
            <person name="Ordonez G.R."/>
            <person name="Eichler E.E."/>
            <person name="Chen L."/>
            <person name="Cheng Z."/>
            <person name="Deakin J.E."/>
            <person name="Alsop A."/>
            <person name="Thompson K."/>
            <person name="Kirby P."/>
            <person name="Papenfuss A.T."/>
            <person name="Wakefield M.J."/>
            <person name="Olender T."/>
            <person name="Lancet D."/>
            <person name="Huttley G.A."/>
            <person name="Smit A.F."/>
            <person name="Pask A."/>
            <person name="Temple-Smith P."/>
            <person name="Batzer M.A."/>
            <person name="Walker J.A."/>
            <person name="Konkel M.K."/>
            <person name="Harris R.S."/>
            <person name="Whittington C.M."/>
            <person name="Wong E.S."/>
            <person name="Gemmell N.J."/>
            <person name="Buschiazzo E."/>
            <person name="Vargas Jentzsch I.M."/>
            <person name="Merkel A."/>
            <person name="Schmitz J."/>
            <person name="Zemann A."/>
            <person name="Churakov G."/>
            <person name="Kriegs J.O."/>
            <person name="Brosius J."/>
            <person name="Murchison E.P."/>
            <person name="Sachidanandam R."/>
            <person name="Smith C."/>
            <person name="Hannon G.J."/>
            <person name="Tsend-Ayush E."/>
            <person name="McMillan D."/>
            <person name="Attenborough R."/>
            <person name="Rens W."/>
            <person name="Ferguson-Smith M."/>
            <person name="Lefevre C.M."/>
            <person name="Sharp J.A."/>
            <person name="Nicholas K.R."/>
            <person name="Ray D.A."/>
            <person name="Kube M."/>
            <person name="Reinhardt R."/>
            <person name="Pringle T.H."/>
            <person name="Taylor J."/>
            <person name="Jones R.C."/>
            <person name="Nixon B."/>
            <person name="Dacheux J.L."/>
            <person name="Niwa H."/>
            <person name="Sekita Y."/>
            <person name="Huang X."/>
            <person name="Stark A."/>
            <person name="Kheradpour P."/>
            <person name="Kellis M."/>
            <person name="Flicek P."/>
            <person name="Chen Y."/>
            <person name="Webber C."/>
            <person name="Hardison R."/>
            <person name="Nelson J."/>
            <person name="Hallsworth-Pepin K."/>
            <person name="Delehaunty K."/>
            <person name="Markovic C."/>
            <person name="Minx P."/>
            <person name="Feng Y."/>
            <person name="Kremitzki C."/>
            <person name="Mitreva M."/>
            <person name="Glasscock J."/>
            <person name="Wylie T."/>
            <person name="Wohldmann P."/>
            <person name="Thiru P."/>
            <person name="Nhan M.N."/>
            <person name="Pohl C.S."/>
            <person name="Smith S.M."/>
            <person name="Hou S."/>
            <person name="Nefedov M."/>
            <person name="de Jong P.J."/>
            <person name="Renfree M.B."/>
            <person name="Mardis E.R."/>
            <person name="Wilson R.K."/>
        </authorList>
    </citation>
    <scope>NUCLEOTIDE SEQUENCE [LARGE SCALE GENOMIC DNA]</scope>
    <source>
        <strain evidence="13 14">Glennie</strain>
    </source>
</reference>
<dbReference type="PROSITE" id="PS00383">
    <property type="entry name" value="TYR_PHOSPHATASE_1"/>
    <property type="match status" value="1"/>
</dbReference>
<dbReference type="InterPro" id="IPR000387">
    <property type="entry name" value="Tyr_Pase_dom"/>
</dbReference>
<dbReference type="InterPro" id="IPR043587">
    <property type="entry name" value="Phosphatase_SSH-like"/>
</dbReference>
<accession>A0A6I8P4I0</accession>
<proteinExistence type="inferred from homology"/>
<dbReference type="PROSITE" id="PS51998">
    <property type="entry name" value="DEK_C"/>
    <property type="match status" value="1"/>
</dbReference>
<dbReference type="Proteomes" id="UP000002279">
    <property type="component" value="Chromosome 3"/>
</dbReference>
<dbReference type="GO" id="GO:0030837">
    <property type="term" value="P:negative regulation of actin filament polymerization"/>
    <property type="evidence" value="ECO:0000318"/>
    <property type="project" value="GO_Central"/>
</dbReference>
<dbReference type="PANTHER" id="PTHR45864:SF4">
    <property type="entry name" value="PROTEIN PHOSPHATASE SLINGSHOT HOMOLOG 3"/>
    <property type="match status" value="1"/>
</dbReference>
<dbReference type="GeneID" id="103167640"/>
<feature type="region of interest" description="Disordered" evidence="9">
    <location>
        <begin position="470"/>
        <end position="564"/>
    </location>
</feature>
<feature type="region of interest" description="Disordered" evidence="9">
    <location>
        <begin position="1"/>
        <end position="43"/>
    </location>
</feature>
<dbReference type="GO" id="GO:0030036">
    <property type="term" value="P:actin cytoskeleton organization"/>
    <property type="evidence" value="ECO:0000318"/>
    <property type="project" value="GO_Central"/>
</dbReference>